<dbReference type="Pfam" id="PF01869">
    <property type="entry name" value="BcrAD_BadFG"/>
    <property type="match status" value="1"/>
</dbReference>
<sequence length="351" mass="35431">MAPANRRCHPLTSEGPGARLNGPMDLFLTLDAGGTSTRAIVHTADGVALGYGVAGGGNPTASGAEAVARELRTATASALGMAHVSPGQVTQALAAMAGSAVSIAGVEEGLETLGVRAPLQLGSDLEAIFASGTASLDGVALVSGTGAAAVVVQGGTTTARSDGRGWLLGDAGSGYWIARRVIRAVTADLDRRGPRTALTDALLPAAGVVGDRNTDKDVLLDQLVALLYAIPAPGTARFAPLAFDLAGTDHVAARIVDDAGDKLATTVLALHSADRSVPLVAGGSVLFRQEALRTRVAGLLRGSGWSGSMHPVSDGTVGAICMNLRSSGVIVDAAMHPRIVQSLHEIRAPRP</sequence>
<feature type="domain" description="ATPase BadF/BadG/BcrA/BcrD type" evidence="1">
    <location>
        <begin position="30"/>
        <end position="319"/>
    </location>
</feature>
<dbReference type="PANTHER" id="PTHR43190">
    <property type="entry name" value="N-ACETYL-D-GLUCOSAMINE KINASE"/>
    <property type="match status" value="1"/>
</dbReference>
<organism evidence="2 3">
    <name type="scientific">Flexivirga caeni</name>
    <dbReference type="NCBI Taxonomy" id="2294115"/>
    <lineage>
        <taxon>Bacteria</taxon>
        <taxon>Bacillati</taxon>
        <taxon>Actinomycetota</taxon>
        <taxon>Actinomycetes</taxon>
        <taxon>Micrococcales</taxon>
        <taxon>Dermacoccaceae</taxon>
        <taxon>Flexivirga</taxon>
    </lineage>
</organism>
<accession>A0A3M9M6B6</accession>
<keyword evidence="3" id="KW-1185">Reference proteome</keyword>
<evidence type="ECO:0000313" key="2">
    <source>
        <dbReference type="EMBL" id="RNI20433.1"/>
    </source>
</evidence>
<dbReference type="AlphaFoldDB" id="A0A3M9M6B6"/>
<dbReference type="InterPro" id="IPR043129">
    <property type="entry name" value="ATPase_NBD"/>
</dbReference>
<dbReference type="EMBL" id="RJJQ01000016">
    <property type="protein sequence ID" value="RNI20433.1"/>
    <property type="molecule type" value="Genomic_DNA"/>
</dbReference>
<name>A0A3M9M6B6_9MICO</name>
<gene>
    <name evidence="2" type="ORF">EFY87_14450</name>
</gene>
<dbReference type="Proteomes" id="UP000271678">
    <property type="component" value="Unassembled WGS sequence"/>
</dbReference>
<dbReference type="SUPFAM" id="SSF53067">
    <property type="entry name" value="Actin-like ATPase domain"/>
    <property type="match status" value="2"/>
</dbReference>
<evidence type="ECO:0000259" key="1">
    <source>
        <dbReference type="Pfam" id="PF01869"/>
    </source>
</evidence>
<protein>
    <recommendedName>
        <fullName evidence="1">ATPase BadF/BadG/BcrA/BcrD type domain-containing protein</fullName>
    </recommendedName>
</protein>
<evidence type="ECO:0000313" key="3">
    <source>
        <dbReference type="Proteomes" id="UP000271678"/>
    </source>
</evidence>
<dbReference type="Gene3D" id="3.30.420.40">
    <property type="match status" value="2"/>
</dbReference>
<dbReference type="PANTHER" id="PTHR43190:SF3">
    <property type="entry name" value="N-ACETYL-D-GLUCOSAMINE KINASE"/>
    <property type="match status" value="1"/>
</dbReference>
<proteinExistence type="predicted"/>
<comment type="caution">
    <text evidence="2">The sequence shown here is derived from an EMBL/GenBank/DDBJ whole genome shotgun (WGS) entry which is preliminary data.</text>
</comment>
<reference evidence="2 3" key="1">
    <citation type="submission" date="2018-11" db="EMBL/GenBank/DDBJ databases">
        <title>Draft genome of Simplicispira Flexivirga sp. BO-16.</title>
        <authorList>
            <person name="Im W.T."/>
        </authorList>
    </citation>
    <scope>NUCLEOTIDE SEQUENCE [LARGE SCALE GENOMIC DNA]</scope>
    <source>
        <strain evidence="2 3">BO-16</strain>
    </source>
</reference>
<dbReference type="InterPro" id="IPR052519">
    <property type="entry name" value="Euk-type_GlcNAc_Kinase"/>
</dbReference>
<dbReference type="InterPro" id="IPR002731">
    <property type="entry name" value="ATPase_BadF"/>
</dbReference>